<dbReference type="HOGENOM" id="CLU_2068878_0_0_9"/>
<accession>V2Z3K6</accession>
<comment type="caution">
    <text evidence="1">The sequence shown here is derived from an EMBL/GenBank/DDBJ whole genome shotgun (WGS) entry which is preliminary data.</text>
</comment>
<gene>
    <name evidence="1" type="ORF">GCWU0000282_003279</name>
</gene>
<name>V2Z3K6_9FIRM</name>
<organism evidence="1 2">
    <name type="scientific">Catonella morbi ATCC 51271</name>
    <dbReference type="NCBI Taxonomy" id="592026"/>
    <lineage>
        <taxon>Bacteria</taxon>
        <taxon>Bacillati</taxon>
        <taxon>Bacillota</taxon>
        <taxon>Clostridia</taxon>
        <taxon>Lachnospirales</taxon>
        <taxon>Lachnospiraceae</taxon>
        <taxon>Catonella</taxon>
    </lineage>
</organism>
<evidence type="ECO:0000313" key="2">
    <source>
        <dbReference type="Proteomes" id="UP000018227"/>
    </source>
</evidence>
<dbReference type="Proteomes" id="UP000018227">
    <property type="component" value="Unassembled WGS sequence"/>
</dbReference>
<keyword evidence="2" id="KW-1185">Reference proteome</keyword>
<reference evidence="1 2" key="1">
    <citation type="submission" date="2013-06" db="EMBL/GenBank/DDBJ databases">
        <authorList>
            <person name="Weinstock G."/>
            <person name="Sodergren E."/>
            <person name="Clifton S."/>
            <person name="Fulton L."/>
            <person name="Fulton B."/>
            <person name="Courtney L."/>
            <person name="Fronick C."/>
            <person name="Harrison M."/>
            <person name="Strong C."/>
            <person name="Farmer C."/>
            <person name="Delahaunty K."/>
            <person name="Markovic C."/>
            <person name="Hall O."/>
            <person name="Minx P."/>
            <person name="Tomlinson C."/>
            <person name="Mitreva M."/>
            <person name="Nelson J."/>
            <person name="Hou S."/>
            <person name="Wollam A."/>
            <person name="Pepin K.H."/>
            <person name="Johnson M."/>
            <person name="Bhonagiri V."/>
            <person name="Nash W.E."/>
            <person name="Warren W."/>
            <person name="Chinwalla A."/>
            <person name="Mardis E.R."/>
            <person name="Wilson R.K."/>
        </authorList>
    </citation>
    <scope>NUCLEOTIDE SEQUENCE [LARGE SCALE GENOMIC DNA]</scope>
    <source>
        <strain evidence="1 2">ATCC 51271</strain>
    </source>
</reference>
<evidence type="ECO:0000313" key="1">
    <source>
        <dbReference type="EMBL" id="ESL01525.1"/>
    </source>
</evidence>
<dbReference type="eggNOG" id="ENOG502ZDCR">
    <property type="taxonomic scope" value="Bacteria"/>
</dbReference>
<dbReference type="EMBL" id="ACIL03000022">
    <property type="protein sequence ID" value="ESL01525.1"/>
    <property type="molecule type" value="Genomic_DNA"/>
</dbReference>
<protein>
    <submittedName>
        <fullName evidence="1">Uncharacterized protein</fullName>
    </submittedName>
</protein>
<dbReference type="AlphaFoldDB" id="V2Z3K6"/>
<sequence length="118" mass="12953">MPGMSTHTVYINMTKCHENIKVYTVAMDGGDSLGTSETPGERNIPNNLLNLWASGSFSTTEACLEYHFMRHSGELGISNIVSYVNSAQSFRSNLSGASSSHVSGKLKNVTRWEKMESM</sequence>
<dbReference type="STRING" id="592026.GCWU0000282_003279"/>
<proteinExistence type="predicted"/>